<name>A0AA41H9Q5_9BURK</name>
<dbReference type="GO" id="GO:0046933">
    <property type="term" value="F:proton-transporting ATP synthase activity, rotational mechanism"/>
    <property type="evidence" value="ECO:0007669"/>
    <property type="project" value="TreeGrafter"/>
</dbReference>
<keyword evidence="7" id="KW-1278">Translocase</keyword>
<comment type="catalytic activity">
    <reaction evidence="8">
        <text>ATP + H2O + cellular proteinSide 1 = ADP + phosphate + cellular proteinSide 2.</text>
        <dbReference type="EC" id="7.4.2.8"/>
    </reaction>
</comment>
<dbReference type="Proteomes" id="UP001155901">
    <property type="component" value="Unassembled WGS sequence"/>
</dbReference>
<dbReference type="GO" id="GO:0030257">
    <property type="term" value="C:type III protein secretion system complex"/>
    <property type="evidence" value="ECO:0007669"/>
    <property type="project" value="InterPro"/>
</dbReference>
<reference evidence="10" key="1">
    <citation type="submission" date="2021-07" db="EMBL/GenBank/DDBJ databases">
        <title>Characterization of violacein-producing bacteria and related species.</title>
        <authorList>
            <person name="Wilson H.S."/>
            <person name="De Leon M.E."/>
        </authorList>
    </citation>
    <scope>NUCLEOTIDE SEQUENCE</scope>
    <source>
        <strain evidence="10">HSC-15S17</strain>
    </source>
</reference>
<dbReference type="GO" id="GO:0016887">
    <property type="term" value="F:ATP hydrolysis activity"/>
    <property type="evidence" value="ECO:0007669"/>
    <property type="project" value="InterPro"/>
</dbReference>
<dbReference type="EMBL" id="JAHTGR010000008">
    <property type="protein sequence ID" value="MBV6322486.1"/>
    <property type="molecule type" value="Genomic_DNA"/>
</dbReference>
<evidence type="ECO:0000256" key="2">
    <source>
        <dbReference type="ARBA" id="ARBA00022448"/>
    </source>
</evidence>
<organism evidence="10 12">
    <name type="scientific">Duganella violaceipulchra</name>
    <dbReference type="NCBI Taxonomy" id="2849652"/>
    <lineage>
        <taxon>Bacteria</taxon>
        <taxon>Pseudomonadati</taxon>
        <taxon>Pseudomonadota</taxon>
        <taxon>Betaproteobacteria</taxon>
        <taxon>Burkholderiales</taxon>
        <taxon>Oxalobacteraceae</taxon>
        <taxon>Telluria group</taxon>
        <taxon>Duganella</taxon>
    </lineage>
</organism>
<dbReference type="InterPro" id="IPR020003">
    <property type="entry name" value="ATPase_a/bsu_AS"/>
</dbReference>
<dbReference type="GO" id="GO:0008564">
    <property type="term" value="F:protein-exporting ATPase activity"/>
    <property type="evidence" value="ECO:0007669"/>
    <property type="project" value="UniProtKB-EC"/>
</dbReference>
<reference evidence="11" key="2">
    <citation type="submission" date="2022-03" db="EMBL/GenBank/DDBJ databases">
        <title>Genome Encyclopedia of Bacteria and Archaea VI: Functional Genomics of Type Strains.</title>
        <authorList>
            <person name="Whitman W."/>
        </authorList>
    </citation>
    <scope>NUCLEOTIDE SEQUENCE</scope>
    <source>
        <strain evidence="11">HSC-15S17</strain>
    </source>
</reference>
<evidence type="ECO:0000256" key="3">
    <source>
        <dbReference type="ARBA" id="ARBA00022490"/>
    </source>
</evidence>
<evidence type="ECO:0000313" key="11">
    <source>
        <dbReference type="EMBL" id="MCP2010693.1"/>
    </source>
</evidence>
<comment type="caution">
    <text evidence="10">The sequence shown here is derived from an EMBL/GenBank/DDBJ whole genome shotgun (WGS) entry which is preliminary data.</text>
</comment>
<evidence type="ECO:0000256" key="6">
    <source>
        <dbReference type="ARBA" id="ARBA00022927"/>
    </source>
</evidence>
<dbReference type="Pfam" id="PF00006">
    <property type="entry name" value="ATP-synt_ab"/>
    <property type="match status" value="1"/>
</dbReference>
<dbReference type="PANTHER" id="PTHR15184:SF9">
    <property type="entry name" value="SPI-1 TYPE 3 SECRETION SYSTEM ATPASE"/>
    <property type="match status" value="1"/>
</dbReference>
<dbReference type="InterPro" id="IPR003593">
    <property type="entry name" value="AAA+_ATPase"/>
</dbReference>
<evidence type="ECO:0000256" key="1">
    <source>
        <dbReference type="ARBA" id="ARBA00004496"/>
    </source>
</evidence>
<evidence type="ECO:0000259" key="9">
    <source>
        <dbReference type="SMART" id="SM00382"/>
    </source>
</evidence>
<dbReference type="RefSeq" id="WP_217943256.1">
    <property type="nucleotide sequence ID" value="NZ_JAHTGR010000008.1"/>
</dbReference>
<dbReference type="CDD" id="cd18117">
    <property type="entry name" value="ATP-synt_flagellum-secretory_path_III_N"/>
    <property type="match status" value="1"/>
</dbReference>
<dbReference type="InterPro" id="IPR050053">
    <property type="entry name" value="ATPase_alpha/beta_chains"/>
</dbReference>
<dbReference type="Proteomes" id="UP001162889">
    <property type="component" value="Unassembled WGS sequence"/>
</dbReference>
<evidence type="ECO:0000256" key="4">
    <source>
        <dbReference type="ARBA" id="ARBA00022741"/>
    </source>
</evidence>
<keyword evidence="13" id="KW-1185">Reference proteome</keyword>
<dbReference type="PANTHER" id="PTHR15184">
    <property type="entry name" value="ATP SYNTHASE"/>
    <property type="match status" value="1"/>
</dbReference>
<sequence>MVGRRSSSLWRDTATAQVTASLAAFTRTTLVCSLGKVQRVLGTLVEGVVPNVCIGEQCELFHPDRPQQIRRAEVVGFNETTTLLSPLSTLDGLSAGYLIRPLRSAHRVAIGPALLGRLLDGFGQPLDGLPALDAAAPDLRLRAVIADAPSPGDRPRIDTVFPTGVRSVDTMLTIGKGQRVGIFAAPGCGKTTLMAAIGRGSQIDALVLGLIGERGREVREFTEHELDPELLSRTVIVCATSDRPPIERVRAAFTATAIAEGLRDSGLNVLLMIDSLTRLARAQREIGLAAGEAPARAGFPPSVYAMLPRLIERAGKTNKGAITAIYTVLLDGDIKSDPISEEAVSLLDGHILLSRKLAEQGHYPAIDVLPSISRVMAGIIPHEHLRASARLRQILARYREVELLIRLGEYREGLDPEMDQVVKTHPKVIDFLQQDTRIGANWHDSVERMLQLAGG</sequence>
<proteinExistence type="predicted"/>
<keyword evidence="6" id="KW-0653">Protein transport</keyword>
<evidence type="ECO:0000256" key="8">
    <source>
        <dbReference type="ARBA" id="ARBA00034006"/>
    </source>
</evidence>
<dbReference type="EMBL" id="JALJZU010000009">
    <property type="protein sequence ID" value="MCP2010693.1"/>
    <property type="molecule type" value="Genomic_DNA"/>
</dbReference>
<comment type="subcellular location">
    <subcellularLocation>
        <location evidence="1">Cytoplasm</location>
    </subcellularLocation>
</comment>
<dbReference type="PROSITE" id="PS00152">
    <property type="entry name" value="ATPASE_ALPHA_BETA"/>
    <property type="match status" value="1"/>
</dbReference>
<dbReference type="GO" id="GO:0005737">
    <property type="term" value="C:cytoplasm"/>
    <property type="evidence" value="ECO:0007669"/>
    <property type="project" value="UniProtKB-SubCell"/>
</dbReference>
<evidence type="ECO:0000313" key="10">
    <source>
        <dbReference type="EMBL" id="MBV6322486.1"/>
    </source>
</evidence>
<dbReference type="Pfam" id="PF18269">
    <property type="entry name" value="T3SS_ATPase_C"/>
    <property type="match status" value="1"/>
</dbReference>
<keyword evidence="3" id="KW-0963">Cytoplasm</keyword>
<dbReference type="InterPro" id="IPR000194">
    <property type="entry name" value="ATPase_F1/V1/A1_a/bsu_nucl-bd"/>
</dbReference>
<dbReference type="SMART" id="SM00382">
    <property type="entry name" value="AAA"/>
    <property type="match status" value="1"/>
</dbReference>
<feature type="domain" description="AAA+ ATPase" evidence="9">
    <location>
        <begin position="176"/>
        <end position="357"/>
    </location>
</feature>
<dbReference type="FunFam" id="3.40.50.12240:FF:000002">
    <property type="entry name" value="Flagellum-specific ATP synthase FliI"/>
    <property type="match status" value="1"/>
</dbReference>
<dbReference type="AlphaFoldDB" id="A0AA41H9Q5"/>
<dbReference type="GO" id="GO:0030254">
    <property type="term" value="P:protein secretion by the type III secretion system"/>
    <property type="evidence" value="ECO:0007669"/>
    <property type="project" value="InterPro"/>
</dbReference>
<evidence type="ECO:0000256" key="7">
    <source>
        <dbReference type="ARBA" id="ARBA00022967"/>
    </source>
</evidence>
<gene>
    <name evidence="10" type="ORF">KVP70_16210</name>
    <name evidence="11" type="ORF">L1274_004435</name>
</gene>
<keyword evidence="5" id="KW-0067">ATP-binding</keyword>
<evidence type="ECO:0000313" key="13">
    <source>
        <dbReference type="Proteomes" id="UP001162889"/>
    </source>
</evidence>
<dbReference type="NCBIfam" id="TIGR01026">
    <property type="entry name" value="fliI_yscN"/>
    <property type="match status" value="1"/>
</dbReference>
<keyword evidence="4" id="KW-0547">Nucleotide-binding</keyword>
<dbReference type="InterPro" id="IPR005714">
    <property type="entry name" value="ATPase_T3SS_FliI/YscN"/>
</dbReference>
<evidence type="ECO:0000256" key="5">
    <source>
        <dbReference type="ARBA" id="ARBA00022840"/>
    </source>
</evidence>
<protein>
    <submittedName>
        <fullName evidence="10">FliI/YscN family ATPase</fullName>
    </submittedName>
    <submittedName>
        <fullName evidence="11">Type III secretion protein N (ATPase)</fullName>
    </submittedName>
</protein>
<keyword evidence="2" id="KW-0813">Transport</keyword>
<accession>A0AA41H9Q5</accession>
<dbReference type="GO" id="GO:0005524">
    <property type="term" value="F:ATP binding"/>
    <property type="evidence" value="ECO:0007669"/>
    <property type="project" value="UniProtKB-KW"/>
</dbReference>
<evidence type="ECO:0000313" key="12">
    <source>
        <dbReference type="Proteomes" id="UP001155901"/>
    </source>
</evidence>
<dbReference type="CDD" id="cd01136">
    <property type="entry name" value="ATPase_flagellum-secretory_path_III"/>
    <property type="match status" value="1"/>
</dbReference>
<dbReference type="InterPro" id="IPR040627">
    <property type="entry name" value="T3SS_ATPase_C"/>
</dbReference>